<dbReference type="Proteomes" id="UP000176087">
    <property type="component" value="Unassembled WGS sequence"/>
</dbReference>
<name>A0A1E7JI43_9ACTN</name>
<evidence type="ECO:0000313" key="1">
    <source>
        <dbReference type="EMBL" id="OEU86138.1"/>
    </source>
</evidence>
<keyword evidence="2" id="KW-1185">Reference proteome</keyword>
<dbReference type="RefSeq" id="WP_070010447.1">
    <property type="nucleotide sequence ID" value="NZ_LJGS01000039.1"/>
</dbReference>
<protein>
    <submittedName>
        <fullName evidence="1">Uncharacterized protein</fullName>
    </submittedName>
</protein>
<dbReference type="OrthoDB" id="3403180at2"/>
<accession>A0A1E7JI43</accession>
<gene>
    <name evidence="1" type="ORF">AN215_27980</name>
</gene>
<reference evidence="1 2" key="1">
    <citation type="journal article" date="2016" name="Front. Microbiol.">
        <title>Comparative Genomics Analysis of Streptomyces Species Reveals Their Adaptation to the Marine Environment and Their Diversity at the Genomic Level.</title>
        <authorList>
            <person name="Tian X."/>
            <person name="Zhang Z."/>
            <person name="Yang T."/>
            <person name="Chen M."/>
            <person name="Li J."/>
            <person name="Chen F."/>
            <person name="Yang J."/>
            <person name="Li W."/>
            <person name="Zhang B."/>
            <person name="Zhang Z."/>
            <person name="Wu J."/>
            <person name="Zhang C."/>
            <person name="Long L."/>
            <person name="Xiao J."/>
        </authorList>
    </citation>
    <scope>NUCLEOTIDE SEQUENCE [LARGE SCALE GENOMIC DNA]</scope>
    <source>
        <strain evidence="1 2">SCSIO 10390</strain>
    </source>
</reference>
<dbReference type="AlphaFoldDB" id="A0A1E7JI43"/>
<dbReference type="PATRIC" id="fig|933944.5.peg.3669"/>
<organism evidence="1 2">
    <name type="scientific">Streptomyces abyssalis</name>
    <dbReference type="NCBI Taxonomy" id="933944"/>
    <lineage>
        <taxon>Bacteria</taxon>
        <taxon>Bacillati</taxon>
        <taxon>Actinomycetota</taxon>
        <taxon>Actinomycetes</taxon>
        <taxon>Kitasatosporales</taxon>
        <taxon>Streptomycetaceae</taxon>
        <taxon>Streptomyces</taxon>
    </lineage>
</organism>
<proteinExistence type="predicted"/>
<comment type="caution">
    <text evidence="1">The sequence shown here is derived from an EMBL/GenBank/DDBJ whole genome shotgun (WGS) entry which is preliminary data.</text>
</comment>
<dbReference type="EMBL" id="LJGT01000041">
    <property type="protein sequence ID" value="OEU86138.1"/>
    <property type="molecule type" value="Genomic_DNA"/>
</dbReference>
<sequence length="75" mass="7396">MTTTCKRGGLNAAALALGQRRRCEVGLHRVTANTATANGGGVYQAAPAVSLTGSAVINNTPDNCAPVGTVPGCNG</sequence>
<evidence type="ECO:0000313" key="2">
    <source>
        <dbReference type="Proteomes" id="UP000176087"/>
    </source>
</evidence>